<evidence type="ECO:0000313" key="2">
    <source>
        <dbReference type="Proteomes" id="UP000254047"/>
    </source>
</evidence>
<reference evidence="1 2" key="1">
    <citation type="submission" date="2018-06" db="EMBL/GenBank/DDBJ databases">
        <authorList>
            <consortium name="Pathogen Informatics"/>
            <person name="Doyle S."/>
        </authorList>
    </citation>
    <scope>NUCLEOTIDE SEQUENCE [LARGE SCALE GENOMIC DNA]</scope>
    <source>
        <strain evidence="1 2">NCTC13830</strain>
    </source>
</reference>
<name>A0A380FZ55_9STAP</name>
<proteinExistence type="predicted"/>
<accession>A0A380FZ55</accession>
<organism evidence="1 2">
    <name type="scientific">Staphylococcus petrasii</name>
    <dbReference type="NCBI Taxonomy" id="1276936"/>
    <lineage>
        <taxon>Bacteria</taxon>
        <taxon>Bacillati</taxon>
        <taxon>Bacillota</taxon>
        <taxon>Bacilli</taxon>
        <taxon>Bacillales</taxon>
        <taxon>Staphylococcaceae</taxon>
        <taxon>Staphylococcus</taxon>
    </lineage>
</organism>
<dbReference type="RefSeq" id="WP_235851303.1">
    <property type="nucleotide sequence ID" value="NZ_AP040368.1"/>
</dbReference>
<dbReference type="EMBL" id="UHDO01000001">
    <property type="protein sequence ID" value="SUM43832.1"/>
    <property type="molecule type" value="Genomic_DNA"/>
</dbReference>
<protein>
    <submittedName>
        <fullName evidence="1">Teichoic acid translocation permease TagG</fullName>
    </submittedName>
</protein>
<gene>
    <name evidence="1" type="ORF">NCTC13830_01207</name>
</gene>
<dbReference type="GeneID" id="48901836"/>
<evidence type="ECO:0000313" key="1">
    <source>
        <dbReference type="EMBL" id="SUM43832.1"/>
    </source>
</evidence>
<sequence length="279" mass="32309">MDLCGIVGGKMIDNLILYFKHFPSLLKFAKQRLLNTWKWFASLFLAQLILVVILLLCVSFLEIEEVVKAQWLYRLLTFITFITMVGTIYKAYTEYSRDYLITKSFQLTPLVTAIMNVIMGNIVIWILSLIIAIFKPTNLETSVLSYLFFALMCMLFMIFIVVALGLLDLIRNKVTKLFIIVSVICFFLAPIIYIPSTKFHIINQILKINPVYYLLDGSASSVIFGSVNMYNIAYHIYFIIFLVLVGTINFMLVRYVAHEKYKYTHHTQNVKEGTEHKAK</sequence>
<dbReference type="Proteomes" id="UP000254047">
    <property type="component" value="Unassembled WGS sequence"/>
</dbReference>
<dbReference type="AlphaFoldDB" id="A0A380FZ55"/>